<keyword evidence="8" id="KW-0630">Potassium</keyword>
<evidence type="ECO:0000259" key="17">
    <source>
        <dbReference type="Pfam" id="PF23259"/>
    </source>
</evidence>
<evidence type="ECO:0000256" key="8">
    <source>
        <dbReference type="ARBA" id="ARBA00022958"/>
    </source>
</evidence>
<dbReference type="InterPro" id="IPR038770">
    <property type="entry name" value="Na+/solute_symporter_sf"/>
</dbReference>
<evidence type="ECO:0000256" key="1">
    <source>
        <dbReference type="ARBA" id="ARBA00003198"/>
    </source>
</evidence>
<evidence type="ECO:0000256" key="9">
    <source>
        <dbReference type="ARBA" id="ARBA00022989"/>
    </source>
</evidence>
<dbReference type="HOGENOM" id="CLU_005126_6_2_1"/>
<evidence type="ECO:0000256" key="6">
    <source>
        <dbReference type="ARBA" id="ARBA00022692"/>
    </source>
</evidence>
<dbReference type="InterPro" id="IPR006153">
    <property type="entry name" value="Cation/H_exchanger_TM"/>
</dbReference>
<feature type="transmembrane region" description="Helical" evidence="14">
    <location>
        <begin position="118"/>
        <end position="142"/>
    </location>
</feature>
<evidence type="ECO:0000256" key="13">
    <source>
        <dbReference type="ARBA" id="ARBA00054890"/>
    </source>
</evidence>
<protein>
    <submittedName>
        <fullName evidence="18 19">Uncharacterized protein</fullName>
    </submittedName>
</protein>
<dbReference type="Pfam" id="PF23256">
    <property type="entry name" value="CHX17_2nd"/>
    <property type="match status" value="1"/>
</dbReference>
<keyword evidence="10" id="KW-0406">Ion transport</keyword>
<feature type="transmembrane region" description="Helical" evidence="14">
    <location>
        <begin position="162"/>
        <end position="181"/>
    </location>
</feature>
<comment type="subcellular location">
    <subcellularLocation>
        <location evidence="3">Membrane</location>
        <topology evidence="3">Multi-pass membrane protein</topology>
    </subcellularLocation>
    <subcellularLocation>
        <location evidence="2">Plastid</location>
        <location evidence="2">Chloroplast envelope</location>
    </subcellularLocation>
</comment>
<keyword evidence="7" id="KW-0809">Transit peptide</keyword>
<evidence type="ECO:0000256" key="3">
    <source>
        <dbReference type="ARBA" id="ARBA00004141"/>
    </source>
</evidence>
<dbReference type="FunFam" id="1.20.1530.20:FF:000019">
    <property type="entry name" value="Cation/H(+) antiporter 1"/>
    <property type="match status" value="1"/>
</dbReference>
<keyword evidence="20" id="KW-1185">Reference proteome</keyword>
<feature type="domain" description="Cation/H(+) antiporter C-terminal" evidence="17">
    <location>
        <begin position="733"/>
        <end position="832"/>
    </location>
</feature>
<feature type="transmembrane region" description="Helical" evidence="14">
    <location>
        <begin position="193"/>
        <end position="214"/>
    </location>
</feature>
<dbReference type="EnsemblPlants" id="KQK07185">
    <property type="protein sequence ID" value="KQK07185"/>
    <property type="gene ID" value="BRADI_2g33640v3"/>
</dbReference>
<keyword evidence="6 14" id="KW-0812">Transmembrane</keyword>
<dbReference type="GO" id="GO:0012505">
    <property type="term" value="C:endomembrane system"/>
    <property type="evidence" value="ECO:0000318"/>
    <property type="project" value="GO_Central"/>
</dbReference>
<dbReference type="OrthoDB" id="671744at2759"/>
<dbReference type="PANTHER" id="PTHR32468">
    <property type="entry name" value="CATION/H + ANTIPORTER"/>
    <property type="match status" value="1"/>
</dbReference>
<accession>I1HL74</accession>
<dbReference type="InterPro" id="IPR050794">
    <property type="entry name" value="CPA2_transporter"/>
</dbReference>
<evidence type="ECO:0000313" key="20">
    <source>
        <dbReference type="Proteomes" id="UP000008810"/>
    </source>
</evidence>
<dbReference type="InterPro" id="IPR057290">
    <property type="entry name" value="CHX17_C"/>
</dbReference>
<dbReference type="PANTHER" id="PTHR32468:SF115">
    <property type="entry name" value="CATION_H+ EXCHANGER DOMAIN-CONTAINING PROTEIN"/>
    <property type="match status" value="1"/>
</dbReference>
<proteinExistence type="inferred from homology"/>
<evidence type="ECO:0000256" key="2">
    <source>
        <dbReference type="ARBA" id="ARBA00004119"/>
    </source>
</evidence>
<evidence type="ECO:0000256" key="14">
    <source>
        <dbReference type="SAM" id="Phobius"/>
    </source>
</evidence>
<comment type="function">
    <text evidence="1">May function as sodium-coupled metabolite transporter across the chloroplast envelope.</text>
</comment>
<feature type="transmembrane region" description="Helical" evidence="14">
    <location>
        <begin position="283"/>
        <end position="309"/>
    </location>
</feature>
<evidence type="ECO:0000259" key="16">
    <source>
        <dbReference type="Pfam" id="PF23256"/>
    </source>
</evidence>
<reference evidence="18" key="2">
    <citation type="submission" date="2017-06" db="EMBL/GenBank/DDBJ databases">
        <title>WGS assembly of Brachypodium distachyon.</title>
        <authorList>
            <consortium name="The International Brachypodium Initiative"/>
            <person name="Lucas S."/>
            <person name="Harmon-Smith M."/>
            <person name="Lail K."/>
            <person name="Tice H."/>
            <person name="Grimwood J."/>
            <person name="Bruce D."/>
            <person name="Barry K."/>
            <person name="Shu S."/>
            <person name="Lindquist E."/>
            <person name="Wang M."/>
            <person name="Pitluck S."/>
            <person name="Vogel J.P."/>
            <person name="Garvin D.F."/>
            <person name="Mockler T.C."/>
            <person name="Schmutz J."/>
            <person name="Rokhsar D."/>
            <person name="Bevan M.W."/>
        </authorList>
    </citation>
    <scope>NUCLEOTIDE SEQUENCE</scope>
    <source>
        <strain evidence="18">Bd21</strain>
    </source>
</reference>
<evidence type="ECO:0000256" key="10">
    <source>
        <dbReference type="ARBA" id="ARBA00023065"/>
    </source>
</evidence>
<feature type="domain" description="Cation/H(+) antiporter central" evidence="16">
    <location>
        <begin position="497"/>
        <end position="625"/>
    </location>
</feature>
<feature type="transmembrane region" description="Helical" evidence="14">
    <location>
        <begin position="329"/>
        <end position="347"/>
    </location>
</feature>
<keyword evidence="4" id="KW-0813">Transport</keyword>
<dbReference type="eggNOG" id="KOG1650">
    <property type="taxonomic scope" value="Eukaryota"/>
</dbReference>
<feature type="transmembrane region" description="Helical" evidence="14">
    <location>
        <begin position="18"/>
        <end position="40"/>
    </location>
</feature>
<comment type="function">
    <text evidence="13">May operate as a cation/H(+) antiporter.</text>
</comment>
<dbReference type="GO" id="GO:0016020">
    <property type="term" value="C:membrane"/>
    <property type="evidence" value="ECO:0007669"/>
    <property type="project" value="UniProtKB-SubCell"/>
</dbReference>
<evidence type="ECO:0000259" key="15">
    <source>
        <dbReference type="Pfam" id="PF00999"/>
    </source>
</evidence>
<keyword evidence="9 14" id="KW-1133">Transmembrane helix</keyword>
<evidence type="ECO:0000256" key="11">
    <source>
        <dbReference type="ARBA" id="ARBA00023136"/>
    </source>
</evidence>
<dbReference type="GO" id="GO:0009941">
    <property type="term" value="C:chloroplast envelope"/>
    <property type="evidence" value="ECO:0007669"/>
    <property type="project" value="UniProtKB-SubCell"/>
</dbReference>
<dbReference type="GO" id="GO:0098662">
    <property type="term" value="P:inorganic cation transmembrane transport"/>
    <property type="evidence" value="ECO:0000318"/>
    <property type="project" value="GO_Central"/>
</dbReference>
<reference evidence="18 19" key="1">
    <citation type="journal article" date="2010" name="Nature">
        <title>Genome sequencing and analysis of the model grass Brachypodium distachyon.</title>
        <authorList>
            <consortium name="International Brachypodium Initiative"/>
        </authorList>
    </citation>
    <scope>NUCLEOTIDE SEQUENCE [LARGE SCALE GENOMIC DNA]</scope>
    <source>
        <strain evidence="18 19">Bd21</strain>
    </source>
</reference>
<evidence type="ECO:0000256" key="5">
    <source>
        <dbReference type="ARBA" id="ARBA00022538"/>
    </source>
</evidence>
<name>I1HL74_BRADI</name>
<dbReference type="Pfam" id="PF00999">
    <property type="entry name" value="Na_H_Exchanger"/>
    <property type="match status" value="1"/>
</dbReference>
<evidence type="ECO:0000256" key="12">
    <source>
        <dbReference type="ARBA" id="ARBA00038341"/>
    </source>
</evidence>
<dbReference type="AlphaFoldDB" id="I1HL74"/>
<organism evidence="18">
    <name type="scientific">Brachypodium distachyon</name>
    <name type="common">Purple false brome</name>
    <name type="synonym">Trachynia distachya</name>
    <dbReference type="NCBI Taxonomy" id="15368"/>
    <lineage>
        <taxon>Eukaryota</taxon>
        <taxon>Viridiplantae</taxon>
        <taxon>Streptophyta</taxon>
        <taxon>Embryophyta</taxon>
        <taxon>Tracheophyta</taxon>
        <taxon>Spermatophyta</taxon>
        <taxon>Magnoliopsida</taxon>
        <taxon>Liliopsida</taxon>
        <taxon>Poales</taxon>
        <taxon>Poaceae</taxon>
        <taxon>BOP clade</taxon>
        <taxon>Pooideae</taxon>
        <taxon>Stipodae</taxon>
        <taxon>Brachypodieae</taxon>
        <taxon>Brachypodium</taxon>
    </lineage>
</organism>
<keyword evidence="5" id="KW-0633">Potassium transport</keyword>
<evidence type="ECO:0000313" key="18">
    <source>
        <dbReference type="EMBL" id="KQK07185.1"/>
    </source>
</evidence>
<dbReference type="EMBL" id="CM000881">
    <property type="protein sequence ID" value="KQK07185.1"/>
    <property type="molecule type" value="Genomic_DNA"/>
</dbReference>
<dbReference type="Proteomes" id="UP000008810">
    <property type="component" value="Chromosome 2"/>
</dbReference>
<keyword evidence="11 14" id="KW-0472">Membrane</keyword>
<dbReference type="Gene3D" id="1.20.1530.20">
    <property type="match status" value="1"/>
</dbReference>
<dbReference type="Pfam" id="PF23259">
    <property type="entry name" value="CHX17_C"/>
    <property type="match status" value="1"/>
</dbReference>
<dbReference type="GO" id="GO:0006885">
    <property type="term" value="P:regulation of pH"/>
    <property type="evidence" value="ECO:0000318"/>
    <property type="project" value="GO_Central"/>
</dbReference>
<evidence type="ECO:0000256" key="7">
    <source>
        <dbReference type="ARBA" id="ARBA00022946"/>
    </source>
</evidence>
<dbReference type="Gramene" id="KQK07185">
    <property type="protein sequence ID" value="KQK07185"/>
    <property type="gene ID" value="BRADI_2g33640v3"/>
</dbReference>
<dbReference type="GO" id="GO:0006813">
    <property type="term" value="P:potassium ion transport"/>
    <property type="evidence" value="ECO:0007669"/>
    <property type="project" value="UniProtKB-KW"/>
</dbReference>
<evidence type="ECO:0000256" key="4">
    <source>
        <dbReference type="ARBA" id="ARBA00022448"/>
    </source>
</evidence>
<reference evidence="19" key="3">
    <citation type="submission" date="2018-08" db="UniProtKB">
        <authorList>
            <consortium name="EnsemblPlants"/>
        </authorList>
    </citation>
    <scope>IDENTIFICATION</scope>
    <source>
        <strain evidence="19">cv. Bd21</strain>
    </source>
</reference>
<feature type="transmembrane region" description="Helical" evidence="14">
    <location>
        <begin position="242"/>
        <end position="262"/>
    </location>
</feature>
<dbReference type="GO" id="GO:0015297">
    <property type="term" value="F:antiporter activity"/>
    <property type="evidence" value="ECO:0007669"/>
    <property type="project" value="InterPro"/>
</dbReference>
<feature type="transmembrane region" description="Helical" evidence="14">
    <location>
        <begin position="359"/>
        <end position="384"/>
    </location>
</feature>
<dbReference type="GO" id="GO:1902600">
    <property type="term" value="P:proton transmembrane transport"/>
    <property type="evidence" value="ECO:0007669"/>
    <property type="project" value="InterPro"/>
</dbReference>
<dbReference type="OMA" id="INEMSCM"/>
<dbReference type="InterPro" id="IPR057291">
    <property type="entry name" value="CHX17_2nd"/>
</dbReference>
<gene>
    <name evidence="19" type="primary">LOC100823977</name>
    <name evidence="18" type="ORF">BRADI_2g33640v3</name>
</gene>
<feature type="transmembrane region" description="Helical" evidence="14">
    <location>
        <begin position="421"/>
        <end position="445"/>
    </location>
</feature>
<feature type="transmembrane region" description="Helical" evidence="14">
    <location>
        <begin position="52"/>
        <end position="68"/>
    </location>
</feature>
<sequence>MEEDEVAKCSADVAEGSYFMAGVMAIMGLMAAVLALSGLFHSVLRRLGQPSIISHILAGVVVGPTVLGRMVDFRLLGMEDAGTVLGNAIYYLRIVFMFFIGLEMDLRYLRRYLRASLVVASGGSALCFLLAAAAGPFFFGLLHPGGPGQHPFYPGSIYASTTLYMVVLTSTASPVLIRIVTELKLTASETGQLAIGTAFANDIASLAVISMMVITPTTYDKDGKAMPQPARFSSLPAVKAMVFLWMAFNVWIAVRVVVWIAGLLNKMKQGRQYINKYELCGMLVLIVGISQHVQIFGYSASMTAFLIGLAMPQDGPTTRTLIDDLTYPVHQLIMPLCFGAIGARLNFAKIGRFTTSRLIIIVAFTTLLGTAGRVIGTVLAGRLIGIPAQETLVLGFLVNVKGYADILAINLGDSIGIWGEAAQGVLLLSLIINTFMAGPASAAIVRQQRRAFRYRSNCLQDLKVDRELRVLACVHGAESVHAMLTLAELSEGTTPIAIYLLHLIELMTSRKYAITHLYHAGGDDDDDSHRWGYTREIDQVVAAVNTFTNDTLIPVRQLRAISNLISMDVDVCHGVEDARASILIVPFHKELRYDGRMVCRREGRRELNQRILQTAPCTVGILIERRSNIIAERKTATEEDQGSVEEPAEEDATMHQVMAVFLGGPDDREALAYGARLATHPSVRVMVARFLLAEADMDNNNSEAEDPLMSTELDGSDDDAITMVVGEEDEEAMEDEKFMADFYARFVAPEHVSYTERYVSNGLEMVESLGSMAGMCSLFVVGKGGGGGAAAKMTSGMGGMEVECPELGPVGELLSSDDLLGCCASVLVLRQHKVRRKVESE</sequence>
<feature type="transmembrane region" description="Helical" evidence="14">
    <location>
        <begin position="88"/>
        <end position="106"/>
    </location>
</feature>
<comment type="similarity">
    <text evidence="12">Belongs to the monovalent cation:proton antiporter 2 (CPA2) transporter (TC 2.A.37) family. CHX (TC 2.A.37.4) subfamily.</text>
</comment>
<evidence type="ECO:0000313" key="19">
    <source>
        <dbReference type="EnsemblPlants" id="KQK07185"/>
    </source>
</evidence>
<feature type="domain" description="Cation/H+ exchanger transmembrane" evidence="15">
    <location>
        <begin position="34"/>
        <end position="444"/>
    </location>
</feature>